<feature type="region of interest" description="Disordered" evidence="1">
    <location>
        <begin position="1"/>
        <end position="30"/>
    </location>
</feature>
<name>A0A7C9CS35_OPUST</name>
<feature type="region of interest" description="Disordered" evidence="1">
    <location>
        <begin position="74"/>
        <end position="99"/>
    </location>
</feature>
<evidence type="ECO:0000256" key="1">
    <source>
        <dbReference type="SAM" id="MobiDB-lite"/>
    </source>
</evidence>
<sequence length="99" mass="10875">MEDASQRRKKERSRASATMKQRMEANPQQRASLGVKVIVCRASRESGAANIRATSIQKIQFRCHLLSAFSLRSNNHGSAASDAAETPKTVAVRFSKDGQ</sequence>
<protein>
    <submittedName>
        <fullName evidence="2">Uncharacterized protein</fullName>
    </submittedName>
</protein>
<dbReference type="EMBL" id="GISG01025887">
    <property type="protein sequence ID" value="MBA4619529.1"/>
    <property type="molecule type" value="Transcribed_RNA"/>
</dbReference>
<organism evidence="2">
    <name type="scientific">Opuntia streptacantha</name>
    <name type="common">Prickly pear cactus</name>
    <name type="synonym">Opuntia cardona</name>
    <dbReference type="NCBI Taxonomy" id="393608"/>
    <lineage>
        <taxon>Eukaryota</taxon>
        <taxon>Viridiplantae</taxon>
        <taxon>Streptophyta</taxon>
        <taxon>Embryophyta</taxon>
        <taxon>Tracheophyta</taxon>
        <taxon>Spermatophyta</taxon>
        <taxon>Magnoliopsida</taxon>
        <taxon>eudicotyledons</taxon>
        <taxon>Gunneridae</taxon>
        <taxon>Pentapetalae</taxon>
        <taxon>Caryophyllales</taxon>
        <taxon>Cactineae</taxon>
        <taxon>Cactaceae</taxon>
        <taxon>Opuntioideae</taxon>
        <taxon>Opuntia</taxon>
    </lineage>
</organism>
<accession>A0A7C9CS35</accession>
<proteinExistence type="predicted"/>
<reference evidence="2" key="2">
    <citation type="submission" date="2020-07" db="EMBL/GenBank/DDBJ databases">
        <authorList>
            <person name="Vera ALvarez R."/>
            <person name="Arias-Moreno D.M."/>
            <person name="Jimenez-Jacinto V."/>
            <person name="Jimenez-Bremont J.F."/>
            <person name="Swaminathan K."/>
            <person name="Moose S.P."/>
            <person name="Guerrero-Gonzalez M.L."/>
            <person name="Marino-Ramirez L."/>
            <person name="Landsman D."/>
            <person name="Rodriguez-Kessler M."/>
            <person name="Delgado-Sanchez P."/>
        </authorList>
    </citation>
    <scope>NUCLEOTIDE SEQUENCE</scope>
    <source>
        <tissue evidence="2">Cladode</tissue>
    </source>
</reference>
<reference evidence="2" key="1">
    <citation type="journal article" date="2013" name="J. Plant Res.">
        <title>Effect of fungi and light on seed germination of three Opuntia species from semiarid lands of central Mexico.</title>
        <authorList>
            <person name="Delgado-Sanchez P."/>
            <person name="Jimenez-Bremont J.F."/>
            <person name="Guerrero-Gonzalez Mde L."/>
            <person name="Flores J."/>
        </authorList>
    </citation>
    <scope>NUCLEOTIDE SEQUENCE</scope>
    <source>
        <tissue evidence="2">Cladode</tissue>
    </source>
</reference>
<evidence type="ECO:0000313" key="2">
    <source>
        <dbReference type="EMBL" id="MBA4619529.1"/>
    </source>
</evidence>
<dbReference type="AlphaFoldDB" id="A0A7C9CS35"/>